<accession>A0A485M4L3</accession>
<protein>
    <submittedName>
        <fullName evidence="1">Uncharacterized protein</fullName>
    </submittedName>
</protein>
<gene>
    <name evidence="1" type="ORF">SCFA_640004</name>
</gene>
<proteinExistence type="predicted"/>
<organism evidence="1">
    <name type="scientific">anaerobic digester metagenome</name>
    <dbReference type="NCBI Taxonomy" id="1263854"/>
    <lineage>
        <taxon>unclassified sequences</taxon>
        <taxon>metagenomes</taxon>
        <taxon>ecological metagenomes</taxon>
    </lineage>
</organism>
<reference evidence="1" key="1">
    <citation type="submission" date="2019-03" db="EMBL/GenBank/DDBJ databases">
        <authorList>
            <person name="Hao L."/>
        </authorList>
    </citation>
    <scope>NUCLEOTIDE SEQUENCE</scope>
</reference>
<evidence type="ECO:0000313" key="1">
    <source>
        <dbReference type="EMBL" id="VFU17228.1"/>
    </source>
</evidence>
<sequence>MTLTILSCFRTVMRRRREVFKIPAHASGPGTAGAAGKARQARIRRLPPGDRAGITGFGCILLRGTGRGLNKGEPDYETVTITYESVARRGEIQSVTKQNN</sequence>
<dbReference type="AlphaFoldDB" id="A0A485M4L3"/>
<dbReference type="EMBL" id="CAADRM010000130">
    <property type="protein sequence ID" value="VFU17228.1"/>
    <property type="molecule type" value="Genomic_DNA"/>
</dbReference>
<name>A0A485M4L3_9ZZZZ</name>